<dbReference type="AlphaFoldDB" id="A0A8J5WWB6"/>
<evidence type="ECO:0000256" key="1">
    <source>
        <dbReference type="SAM" id="MobiDB-lite"/>
    </source>
</evidence>
<feature type="region of interest" description="Disordered" evidence="1">
    <location>
        <begin position="1"/>
        <end position="71"/>
    </location>
</feature>
<evidence type="ECO:0000313" key="3">
    <source>
        <dbReference type="Proteomes" id="UP000729402"/>
    </source>
</evidence>
<evidence type="ECO:0000313" key="2">
    <source>
        <dbReference type="EMBL" id="KAG8096564.1"/>
    </source>
</evidence>
<reference evidence="2" key="2">
    <citation type="submission" date="2021-02" db="EMBL/GenBank/DDBJ databases">
        <authorList>
            <person name="Kimball J.A."/>
            <person name="Haas M.W."/>
            <person name="Macchietto M."/>
            <person name="Kono T."/>
            <person name="Duquette J."/>
            <person name="Shao M."/>
        </authorList>
    </citation>
    <scope>NUCLEOTIDE SEQUENCE</scope>
    <source>
        <tissue evidence="2">Fresh leaf tissue</tissue>
    </source>
</reference>
<keyword evidence="3" id="KW-1185">Reference proteome</keyword>
<feature type="compositionally biased region" description="Polar residues" evidence="1">
    <location>
        <begin position="13"/>
        <end position="32"/>
    </location>
</feature>
<name>A0A8J5WWB6_ZIZPA</name>
<feature type="compositionally biased region" description="Low complexity" evidence="1">
    <location>
        <begin position="39"/>
        <end position="62"/>
    </location>
</feature>
<proteinExistence type="predicted"/>
<gene>
    <name evidence="2" type="ORF">GUJ93_ZPchr0013g34855</name>
</gene>
<dbReference type="EMBL" id="JAAALK010000079">
    <property type="protein sequence ID" value="KAG8096564.1"/>
    <property type="molecule type" value="Genomic_DNA"/>
</dbReference>
<dbReference type="Proteomes" id="UP000729402">
    <property type="component" value="Unassembled WGS sequence"/>
</dbReference>
<sequence>MARRDREGKRWGTMTTTSCKNSARPQLTNADHITSHGGLRPNASLLLASSSPSGSQVPSRPSNHGDPARAG</sequence>
<organism evidence="2 3">
    <name type="scientific">Zizania palustris</name>
    <name type="common">Northern wild rice</name>
    <dbReference type="NCBI Taxonomy" id="103762"/>
    <lineage>
        <taxon>Eukaryota</taxon>
        <taxon>Viridiplantae</taxon>
        <taxon>Streptophyta</taxon>
        <taxon>Embryophyta</taxon>
        <taxon>Tracheophyta</taxon>
        <taxon>Spermatophyta</taxon>
        <taxon>Magnoliopsida</taxon>
        <taxon>Liliopsida</taxon>
        <taxon>Poales</taxon>
        <taxon>Poaceae</taxon>
        <taxon>BOP clade</taxon>
        <taxon>Oryzoideae</taxon>
        <taxon>Oryzeae</taxon>
        <taxon>Zizaniinae</taxon>
        <taxon>Zizania</taxon>
    </lineage>
</organism>
<feature type="compositionally biased region" description="Basic and acidic residues" evidence="1">
    <location>
        <begin position="1"/>
        <end position="10"/>
    </location>
</feature>
<reference evidence="2" key="1">
    <citation type="journal article" date="2021" name="bioRxiv">
        <title>Whole Genome Assembly and Annotation of Northern Wild Rice, Zizania palustris L., Supports a Whole Genome Duplication in the Zizania Genus.</title>
        <authorList>
            <person name="Haas M."/>
            <person name="Kono T."/>
            <person name="Macchietto M."/>
            <person name="Millas R."/>
            <person name="McGilp L."/>
            <person name="Shao M."/>
            <person name="Duquette J."/>
            <person name="Hirsch C.N."/>
            <person name="Kimball J."/>
        </authorList>
    </citation>
    <scope>NUCLEOTIDE SEQUENCE</scope>
    <source>
        <tissue evidence="2">Fresh leaf tissue</tissue>
    </source>
</reference>
<accession>A0A8J5WWB6</accession>
<comment type="caution">
    <text evidence="2">The sequence shown here is derived from an EMBL/GenBank/DDBJ whole genome shotgun (WGS) entry which is preliminary data.</text>
</comment>
<protein>
    <submittedName>
        <fullName evidence="2">Uncharacterized protein</fullName>
    </submittedName>
</protein>